<accession>A0A848GUF9</accession>
<evidence type="ECO:0000313" key="3">
    <source>
        <dbReference type="EMBL" id="NML41994.1"/>
    </source>
</evidence>
<proteinExistence type="predicted"/>
<feature type="domain" description="Beta-lactamase-related" evidence="2">
    <location>
        <begin position="54"/>
        <end position="326"/>
    </location>
</feature>
<dbReference type="InterPro" id="IPR001466">
    <property type="entry name" value="Beta-lactam-related"/>
</dbReference>
<dbReference type="EMBL" id="JABBGC010000004">
    <property type="protein sequence ID" value="NML41994.1"/>
    <property type="molecule type" value="Genomic_DNA"/>
</dbReference>
<dbReference type="PANTHER" id="PTHR43283">
    <property type="entry name" value="BETA-LACTAMASE-RELATED"/>
    <property type="match status" value="1"/>
</dbReference>
<dbReference type="Pfam" id="PF00144">
    <property type="entry name" value="Beta-lactamase"/>
    <property type="match status" value="1"/>
</dbReference>
<dbReference type="PANTHER" id="PTHR43283:SF3">
    <property type="entry name" value="BETA-LACTAMASE FAMILY PROTEIN (AFU_ORTHOLOGUE AFUA_5G07500)"/>
    <property type="match status" value="1"/>
</dbReference>
<organism evidence="3 4">
    <name type="scientific">Chitinophaga fulva</name>
    <dbReference type="NCBI Taxonomy" id="2728842"/>
    <lineage>
        <taxon>Bacteria</taxon>
        <taxon>Pseudomonadati</taxon>
        <taxon>Bacteroidota</taxon>
        <taxon>Chitinophagia</taxon>
        <taxon>Chitinophagales</taxon>
        <taxon>Chitinophagaceae</taxon>
        <taxon>Chitinophaga</taxon>
    </lineage>
</organism>
<gene>
    <name evidence="3" type="ORF">HHL17_32715</name>
</gene>
<keyword evidence="4" id="KW-1185">Reference proteome</keyword>
<evidence type="ECO:0000259" key="2">
    <source>
        <dbReference type="Pfam" id="PF00144"/>
    </source>
</evidence>
<dbReference type="Proteomes" id="UP000583266">
    <property type="component" value="Unassembled WGS sequence"/>
</dbReference>
<dbReference type="SUPFAM" id="SSF56601">
    <property type="entry name" value="beta-lactamase/transpeptidase-like"/>
    <property type="match status" value="1"/>
</dbReference>
<dbReference type="RefSeq" id="WP_169228996.1">
    <property type="nucleotide sequence ID" value="NZ_JABBGC010000004.1"/>
</dbReference>
<name>A0A848GUF9_9BACT</name>
<reference evidence="3 4" key="1">
    <citation type="submission" date="2020-04" db="EMBL/GenBank/DDBJ databases">
        <title>Chitinophaga sp. G-6-1-13 sp. nov., isolated from soil.</title>
        <authorList>
            <person name="Dahal R.H."/>
            <person name="Chaudhary D.K."/>
        </authorList>
    </citation>
    <scope>NUCLEOTIDE SEQUENCE [LARGE SCALE GENOMIC DNA]</scope>
    <source>
        <strain evidence="3 4">G-6-1-13</strain>
    </source>
</reference>
<protein>
    <submittedName>
        <fullName evidence="3">Beta-lactamase family protein</fullName>
    </submittedName>
</protein>
<evidence type="ECO:0000313" key="4">
    <source>
        <dbReference type="Proteomes" id="UP000583266"/>
    </source>
</evidence>
<feature type="chain" id="PRO_5032879602" evidence="1">
    <location>
        <begin position="19"/>
        <end position="352"/>
    </location>
</feature>
<dbReference type="Gene3D" id="3.40.710.10">
    <property type="entry name" value="DD-peptidase/beta-lactamase superfamily"/>
    <property type="match status" value="1"/>
</dbReference>
<dbReference type="InterPro" id="IPR050789">
    <property type="entry name" value="Diverse_Enzym_Activities"/>
</dbReference>
<dbReference type="AlphaFoldDB" id="A0A848GUF9"/>
<feature type="signal peptide" evidence="1">
    <location>
        <begin position="1"/>
        <end position="18"/>
    </location>
</feature>
<sequence length="352" mass="37711">MRNLSLFILLIVCATGMACKKDATGTQPASPGYEAVDKILDDSVPVRFGGKCYAVIHVDGKEVYTRSYGGYDGNTRQLIASCSKWLSGAVLMSLVDEGKLKLTDTVGKFLPLFTANGKGNMTIAQLFSHTSGFPGTSTQDYESNPALTLETATDAIAKNVSLVTPPGKLFYYGRIGMQIAGRICEVVSGKSWKDLAAAKIFTPCGMTSTDYGLTANPLLAGGARSTANDYMKFLDMLVNKGVTPNGTRVLSEAAITAMEQGQISGSTVGYCPYPLAWLNTPNFYGIGNWRDYTGPGDVLIESSSPGAFGSSPWINYPKKITGMIFTYITNDGYLTAAPTYIKVKTTVRNIVQ</sequence>
<dbReference type="PROSITE" id="PS51257">
    <property type="entry name" value="PROKAR_LIPOPROTEIN"/>
    <property type="match status" value="1"/>
</dbReference>
<dbReference type="InterPro" id="IPR012338">
    <property type="entry name" value="Beta-lactam/transpept-like"/>
</dbReference>
<keyword evidence="1" id="KW-0732">Signal</keyword>
<evidence type="ECO:0000256" key="1">
    <source>
        <dbReference type="SAM" id="SignalP"/>
    </source>
</evidence>
<comment type="caution">
    <text evidence="3">The sequence shown here is derived from an EMBL/GenBank/DDBJ whole genome shotgun (WGS) entry which is preliminary data.</text>
</comment>